<sequence length="536" mass="60820">MTNAAAPATSGAWWRAGVIYQIYPRSFQDSGGDGVGDLEGIRRRLDYLVSLGVDAIWISPFYPSPMHDFGYDVSNYCDVDPIFGSLQDFDLLLADAHWRGLKIVLDFVPNHTSIEHEWFEASRQRRDDKSDWYIWRDGASSGGPPNNWRSHFGGPAWSFDPVRGQYYYHAFLPQQPDLNWRNPNVKAAMFDVLRFWLRRGVDGFRVDVISQLMKDEALRDNPVNPHWTPLRPQIEELEQLYSGDQADIHPLIAEMRGVLAEYGDPLLIGEIYLPVERLVAYYGAALSGAHLPFNFQLLETRWEAESLGAMIASYEALLPEGAWPNWVLSNHDRPRVATRVDAQARVATMLLLTLRGTPTLYYGDELGIGHVDIPPPRIRDPWALREPSLPVGRDSVRTPMQWNRSANAGFSTGEPWLPLTPDWSERNVERFEKDPASLLNLTRMLLDYRRAHRSLSLGSWRLVESGSDVLVFERRSGEERTIVALNLGAAPRLRRLDSIGSSFRVAISTYCDRTGETFDQELGLRPDEGVVIEVLG</sequence>
<dbReference type="Pfam" id="PF00128">
    <property type="entry name" value="Alpha-amylase"/>
    <property type="match status" value="1"/>
</dbReference>
<dbReference type="GO" id="GO:0004556">
    <property type="term" value="F:alpha-amylase activity"/>
    <property type="evidence" value="ECO:0007669"/>
    <property type="project" value="TreeGrafter"/>
</dbReference>
<comment type="similarity">
    <text evidence="1">Belongs to the glycosyl hydrolase 13 family.</text>
</comment>
<evidence type="ECO:0000313" key="4">
    <source>
        <dbReference type="EMBL" id="PNG27351.1"/>
    </source>
</evidence>
<dbReference type="Gene3D" id="3.90.400.10">
    <property type="entry name" value="Oligo-1,6-glucosidase, Domain 2"/>
    <property type="match status" value="1"/>
</dbReference>
<accession>A0A2J7TKP6</accession>
<dbReference type="Gene3D" id="3.20.20.80">
    <property type="entry name" value="Glycosidases"/>
    <property type="match status" value="1"/>
</dbReference>
<dbReference type="PANTHER" id="PTHR10357">
    <property type="entry name" value="ALPHA-AMYLASE FAMILY MEMBER"/>
    <property type="match status" value="1"/>
</dbReference>
<evidence type="ECO:0000256" key="2">
    <source>
        <dbReference type="ARBA" id="ARBA00023180"/>
    </source>
</evidence>
<name>A0A2J7TKP6_METSI</name>
<dbReference type="GO" id="GO:0009313">
    <property type="term" value="P:oligosaccharide catabolic process"/>
    <property type="evidence" value="ECO:0007669"/>
    <property type="project" value="TreeGrafter"/>
</dbReference>
<gene>
    <name evidence="4" type="ORF">CR492_03705</name>
</gene>
<dbReference type="SUPFAM" id="SSF51445">
    <property type="entry name" value="(Trans)glycosidases"/>
    <property type="match status" value="1"/>
</dbReference>
<dbReference type="OrthoDB" id="9805159at2"/>
<protein>
    <submittedName>
        <fullName evidence="4">Alpha-amylase</fullName>
    </submittedName>
</protein>
<evidence type="ECO:0000313" key="5">
    <source>
        <dbReference type="Proteomes" id="UP000236286"/>
    </source>
</evidence>
<dbReference type="SUPFAM" id="SSF51011">
    <property type="entry name" value="Glycosyl hydrolase domain"/>
    <property type="match status" value="1"/>
</dbReference>
<evidence type="ECO:0000259" key="3">
    <source>
        <dbReference type="SMART" id="SM00642"/>
    </source>
</evidence>
<evidence type="ECO:0000256" key="1">
    <source>
        <dbReference type="ARBA" id="ARBA00008061"/>
    </source>
</evidence>
<reference evidence="4 5" key="1">
    <citation type="submission" date="2017-10" db="EMBL/GenBank/DDBJ databases">
        <title>Genome announcement of Methylocella silvestris TVC from permafrost.</title>
        <authorList>
            <person name="Wang J."/>
            <person name="Geng K."/>
            <person name="Ul-Haque F."/>
            <person name="Crombie A.T."/>
            <person name="Street L.E."/>
            <person name="Wookey P.A."/>
            <person name="Murrell J.C."/>
            <person name="Pratscher J."/>
        </authorList>
    </citation>
    <scope>NUCLEOTIDE SEQUENCE [LARGE SCALE GENOMIC DNA]</scope>
    <source>
        <strain evidence="4 5">TVC</strain>
    </source>
</reference>
<dbReference type="AlphaFoldDB" id="A0A2J7TKP6"/>
<keyword evidence="2" id="KW-0325">Glycoprotein</keyword>
<organism evidence="4 5">
    <name type="scientific">Methylocella silvestris</name>
    <dbReference type="NCBI Taxonomy" id="199596"/>
    <lineage>
        <taxon>Bacteria</taxon>
        <taxon>Pseudomonadati</taxon>
        <taxon>Pseudomonadota</taxon>
        <taxon>Alphaproteobacteria</taxon>
        <taxon>Hyphomicrobiales</taxon>
        <taxon>Beijerinckiaceae</taxon>
        <taxon>Methylocella</taxon>
    </lineage>
</organism>
<feature type="domain" description="Glycosyl hydrolase family 13 catalytic" evidence="3">
    <location>
        <begin position="21"/>
        <end position="397"/>
    </location>
</feature>
<dbReference type="FunFam" id="3.90.400.10:FF:000001">
    <property type="entry name" value="Maltase A3, isoform A"/>
    <property type="match status" value="1"/>
</dbReference>
<dbReference type="InterPro" id="IPR045857">
    <property type="entry name" value="O16G_dom_2"/>
</dbReference>
<dbReference type="Proteomes" id="UP000236286">
    <property type="component" value="Unassembled WGS sequence"/>
</dbReference>
<dbReference type="InterPro" id="IPR006047">
    <property type="entry name" value="GH13_cat_dom"/>
</dbReference>
<dbReference type="RefSeq" id="WP_102842400.1">
    <property type="nucleotide sequence ID" value="NZ_PDZR01000002.1"/>
</dbReference>
<dbReference type="InterPro" id="IPR017853">
    <property type="entry name" value="GH"/>
</dbReference>
<dbReference type="PANTHER" id="PTHR10357:SF179">
    <property type="entry name" value="NEUTRAL AND BASIC AMINO ACID TRANSPORT PROTEIN RBAT"/>
    <property type="match status" value="1"/>
</dbReference>
<comment type="caution">
    <text evidence="4">The sequence shown here is derived from an EMBL/GenBank/DDBJ whole genome shotgun (WGS) entry which is preliminary data.</text>
</comment>
<dbReference type="CDD" id="cd11331">
    <property type="entry name" value="AmyAc_OligoGlu_like"/>
    <property type="match status" value="1"/>
</dbReference>
<dbReference type="EMBL" id="PDZR01000002">
    <property type="protein sequence ID" value="PNG27351.1"/>
    <property type="molecule type" value="Genomic_DNA"/>
</dbReference>
<dbReference type="SMART" id="SM00642">
    <property type="entry name" value="Aamy"/>
    <property type="match status" value="1"/>
</dbReference>
<proteinExistence type="inferred from homology"/>